<evidence type="ECO:0000256" key="1">
    <source>
        <dbReference type="SAM" id="SignalP"/>
    </source>
</evidence>
<keyword evidence="3" id="KW-1185">Reference proteome</keyword>
<proteinExistence type="predicted"/>
<protein>
    <recommendedName>
        <fullName evidence="4">Porin</fullName>
    </recommendedName>
</protein>
<sequence>MKYFFILLLISSLFNAQIINKTNSRIPSDTLVVDNGGKDSMNIFQPTIEDYTYRTEFGPVVTYDTTFTVERSYRLTQYNNKDNYGSIQFANIGSGFQRLLFRPDSSPIHDLLPERKSFFYIESDSVKYYDVKTPTTSFLYHSAMRNGAALQSTYTQNVGRNFNIAVEYMGLRSEGFYTNSLAANNHTLFSANYKTDSGKYGFVAHFIHQNVNNEEYGGIKDLELFLGGDSRFRNRQNLEVNLNDSDSRFSARRYYLTQTFAPFNPEKIPFKLSHTISHQGNKYYYNVGVSDTGFYTDLVQGRSLASKKYSNNLSNSLSALWDKENFQLSAGIKYQILELGSENAPTGSGEMAGDFFKENRLGALARLRWNLRDKIELNSFAELLRGDVFGNHISSRSTLTLEPWAGYQLLAKLNYLSTAPSFNLLTNASPIASWNYTLEDFKNQNILGIGGELRIPWMKASLYADFFNVSNYTYIDAQRSIQQSSDVGATQIGGQAHFRFGKFNLQPRLTFQMITGAKEVYPAPELIGRVNLFFQSKAFKNAAEIMTGLKVYYFSGFHSREFSPEVNEFYLPTATAYSIGNEPIVDVFFNMKVKTMQFYIEGQNLTAAAFQNRSYTAPYYPLYDFRLNIGILWHLFH</sequence>
<feature type="chain" id="PRO_5037956295" description="Porin" evidence="1">
    <location>
        <begin position="17"/>
        <end position="637"/>
    </location>
</feature>
<dbReference type="SUPFAM" id="SSF56935">
    <property type="entry name" value="Porins"/>
    <property type="match status" value="1"/>
</dbReference>
<dbReference type="InterPro" id="IPR025631">
    <property type="entry name" value="Porin_10"/>
</dbReference>
<dbReference type="RefSeq" id="WP_194738761.1">
    <property type="nucleotide sequence ID" value="NZ_JADKYY010000003.1"/>
</dbReference>
<dbReference type="EMBL" id="JADKYY010000003">
    <property type="protein sequence ID" value="MBF5026833.1"/>
    <property type="molecule type" value="Genomic_DNA"/>
</dbReference>
<reference evidence="2" key="1">
    <citation type="submission" date="2020-11" db="EMBL/GenBank/DDBJ databases">
        <title>Genome seq and assembly of Planobacterium sp.</title>
        <authorList>
            <person name="Chhetri G."/>
        </authorList>
    </citation>
    <scope>NUCLEOTIDE SEQUENCE</scope>
    <source>
        <strain evidence="2">GCR5</strain>
    </source>
</reference>
<feature type="signal peptide" evidence="1">
    <location>
        <begin position="1"/>
        <end position="16"/>
    </location>
</feature>
<evidence type="ECO:0008006" key="4">
    <source>
        <dbReference type="Google" id="ProtNLM"/>
    </source>
</evidence>
<dbReference type="Proteomes" id="UP000694480">
    <property type="component" value="Unassembled WGS sequence"/>
</dbReference>
<comment type="caution">
    <text evidence="2">The sequence shown here is derived from an EMBL/GenBank/DDBJ whole genome shotgun (WGS) entry which is preliminary data.</text>
</comment>
<dbReference type="AlphaFoldDB" id="A0A930YUX8"/>
<accession>A0A930YUX8</accession>
<dbReference type="Pfam" id="PF14121">
    <property type="entry name" value="Porin_10"/>
    <property type="match status" value="1"/>
</dbReference>
<organism evidence="2 3">
    <name type="scientific">Planobacterium oryzisoli</name>
    <dbReference type="NCBI Taxonomy" id="2771435"/>
    <lineage>
        <taxon>Bacteria</taxon>
        <taxon>Pseudomonadati</taxon>
        <taxon>Bacteroidota</taxon>
        <taxon>Flavobacteriia</taxon>
        <taxon>Flavobacteriales</taxon>
        <taxon>Weeksellaceae</taxon>
        <taxon>Chryseobacterium group</taxon>
        <taxon>Chryseobacterium</taxon>
    </lineage>
</organism>
<evidence type="ECO:0000313" key="2">
    <source>
        <dbReference type="EMBL" id="MBF5026833.1"/>
    </source>
</evidence>
<keyword evidence="1" id="KW-0732">Signal</keyword>
<name>A0A930YUX8_9FLAO</name>
<evidence type="ECO:0000313" key="3">
    <source>
        <dbReference type="Proteomes" id="UP000694480"/>
    </source>
</evidence>
<gene>
    <name evidence="2" type="ORF">IC612_03355</name>
</gene>